<reference evidence="1" key="1">
    <citation type="submission" date="2018-06" db="EMBL/GenBank/DDBJ databases">
        <authorList>
            <person name="Zhirakovskaya E."/>
        </authorList>
    </citation>
    <scope>NUCLEOTIDE SEQUENCE</scope>
</reference>
<dbReference type="EMBL" id="UOFU01000248">
    <property type="protein sequence ID" value="VAX02107.1"/>
    <property type="molecule type" value="Genomic_DNA"/>
</dbReference>
<organism evidence="1">
    <name type="scientific">hydrothermal vent metagenome</name>
    <dbReference type="NCBI Taxonomy" id="652676"/>
    <lineage>
        <taxon>unclassified sequences</taxon>
        <taxon>metagenomes</taxon>
        <taxon>ecological metagenomes</taxon>
    </lineage>
</organism>
<name>A0A3B1BAQ6_9ZZZZ</name>
<dbReference type="SUPFAM" id="SSF47819">
    <property type="entry name" value="HRDC-like"/>
    <property type="match status" value="1"/>
</dbReference>
<dbReference type="InterPro" id="IPR010997">
    <property type="entry name" value="HRDC-like_sf"/>
</dbReference>
<gene>
    <name evidence="1" type="ORF">MNBD_GAMMA20-8</name>
</gene>
<dbReference type="GO" id="GO:0000166">
    <property type="term" value="F:nucleotide binding"/>
    <property type="evidence" value="ECO:0007669"/>
    <property type="project" value="InterPro"/>
</dbReference>
<proteinExistence type="predicted"/>
<evidence type="ECO:0000313" key="1">
    <source>
        <dbReference type="EMBL" id="VAX02107.1"/>
    </source>
</evidence>
<sequence>MVEQACKLPKEAWPQRPKLARLTPGQDAVVDLMMAIVRTRGAEHDVSTALLGNRKALEALVAGVEDSPLLQGWRVLLVGRDLQALLAGECGLRVADGRLVIDGG</sequence>
<dbReference type="AlphaFoldDB" id="A0A3B1BAQ6"/>
<protein>
    <submittedName>
        <fullName evidence="1">Uncharacterized protein</fullName>
    </submittedName>
</protein>
<accession>A0A3B1BAQ6</accession>